<reference evidence="12" key="1">
    <citation type="journal article" date="2020" name="Stud. Mycol.">
        <title>101 Dothideomycetes genomes: a test case for predicting lifestyles and emergence of pathogens.</title>
        <authorList>
            <person name="Haridas S."/>
            <person name="Albert R."/>
            <person name="Binder M."/>
            <person name="Bloem J."/>
            <person name="Labutti K."/>
            <person name="Salamov A."/>
            <person name="Andreopoulos B."/>
            <person name="Baker S."/>
            <person name="Barry K."/>
            <person name="Bills G."/>
            <person name="Bluhm B."/>
            <person name="Cannon C."/>
            <person name="Castanera R."/>
            <person name="Culley D."/>
            <person name="Daum C."/>
            <person name="Ezra D."/>
            <person name="Gonzalez J."/>
            <person name="Henrissat B."/>
            <person name="Kuo A."/>
            <person name="Liang C."/>
            <person name="Lipzen A."/>
            <person name="Lutzoni F."/>
            <person name="Magnuson J."/>
            <person name="Mondo S."/>
            <person name="Nolan M."/>
            <person name="Ohm R."/>
            <person name="Pangilinan J."/>
            <person name="Park H.-J."/>
            <person name="Ramirez L."/>
            <person name="Alfaro M."/>
            <person name="Sun H."/>
            <person name="Tritt A."/>
            <person name="Yoshinaga Y."/>
            <person name="Zwiers L.-H."/>
            <person name="Turgeon B."/>
            <person name="Goodwin S."/>
            <person name="Spatafora J."/>
            <person name="Crous P."/>
            <person name="Grigoriev I."/>
        </authorList>
    </citation>
    <scope>NUCLEOTIDE SEQUENCE</scope>
    <source>
        <strain evidence="12">CBS 113818</strain>
    </source>
</reference>
<dbReference type="InterPro" id="IPR016035">
    <property type="entry name" value="Acyl_Trfase/lysoPLipase"/>
</dbReference>
<keyword evidence="5 8" id="KW-0442">Lipid degradation</keyword>
<dbReference type="InterPro" id="IPR001841">
    <property type="entry name" value="Znf_RING"/>
</dbReference>
<feature type="short sequence motif" description="GXSXG" evidence="8">
    <location>
        <begin position="805"/>
        <end position="809"/>
    </location>
</feature>
<gene>
    <name evidence="12" type="ORF">CC86DRAFT_298378</name>
</gene>
<evidence type="ECO:0000256" key="5">
    <source>
        <dbReference type="ARBA" id="ARBA00022963"/>
    </source>
</evidence>
<dbReference type="GO" id="GO:0047499">
    <property type="term" value="F:calcium-independent phospholipase A2 activity"/>
    <property type="evidence" value="ECO:0007669"/>
    <property type="project" value="TreeGrafter"/>
</dbReference>
<dbReference type="InterPro" id="IPR017907">
    <property type="entry name" value="Znf_RING_CS"/>
</dbReference>
<evidence type="ECO:0000256" key="4">
    <source>
        <dbReference type="ARBA" id="ARBA00022833"/>
    </source>
</evidence>
<keyword evidence="3 8" id="KW-0378">Hydrolase</keyword>
<feature type="active site" description="Nucleophile" evidence="8">
    <location>
        <position position="807"/>
    </location>
</feature>
<feature type="short sequence motif" description="DGA/G" evidence="8">
    <location>
        <begin position="938"/>
        <end position="940"/>
    </location>
</feature>
<evidence type="ECO:0000256" key="6">
    <source>
        <dbReference type="ARBA" id="ARBA00023098"/>
    </source>
</evidence>
<dbReference type="GO" id="GO:0019369">
    <property type="term" value="P:arachidonate metabolic process"/>
    <property type="evidence" value="ECO:0007669"/>
    <property type="project" value="TreeGrafter"/>
</dbReference>
<dbReference type="SUPFAM" id="SSF52151">
    <property type="entry name" value="FabD/lysophospholipase-like"/>
    <property type="match status" value="1"/>
</dbReference>
<dbReference type="InterPro" id="IPR002641">
    <property type="entry name" value="PNPLA_dom"/>
</dbReference>
<protein>
    <recommendedName>
        <fullName evidence="14">FabD/lysophospholipase-like protein</fullName>
    </recommendedName>
</protein>
<evidence type="ECO:0000256" key="3">
    <source>
        <dbReference type="ARBA" id="ARBA00022801"/>
    </source>
</evidence>
<evidence type="ECO:0000259" key="10">
    <source>
        <dbReference type="PROSITE" id="PS50089"/>
    </source>
</evidence>
<dbReference type="EMBL" id="MU006231">
    <property type="protein sequence ID" value="KAF2823761.1"/>
    <property type="molecule type" value="Genomic_DNA"/>
</dbReference>
<dbReference type="Gene3D" id="3.40.1090.10">
    <property type="entry name" value="Cytosolic phospholipase A2 catalytic domain"/>
    <property type="match status" value="1"/>
</dbReference>
<dbReference type="PROSITE" id="PS50089">
    <property type="entry name" value="ZF_RING_2"/>
    <property type="match status" value="1"/>
</dbReference>
<dbReference type="Pfam" id="PF01734">
    <property type="entry name" value="Patatin"/>
    <property type="match status" value="1"/>
</dbReference>
<keyword evidence="6 8" id="KW-0443">Lipid metabolism</keyword>
<keyword evidence="2 7" id="KW-0863">Zinc-finger</keyword>
<dbReference type="PANTHER" id="PTHR24185">
    <property type="entry name" value="CALCIUM-INDEPENDENT PHOSPHOLIPASE A2-GAMMA"/>
    <property type="match status" value="1"/>
</dbReference>
<keyword evidence="4" id="KW-0862">Zinc</keyword>
<evidence type="ECO:0008006" key="14">
    <source>
        <dbReference type="Google" id="ProtNLM"/>
    </source>
</evidence>
<organism evidence="12 13">
    <name type="scientific">Ophiobolus disseminans</name>
    <dbReference type="NCBI Taxonomy" id="1469910"/>
    <lineage>
        <taxon>Eukaryota</taxon>
        <taxon>Fungi</taxon>
        <taxon>Dikarya</taxon>
        <taxon>Ascomycota</taxon>
        <taxon>Pezizomycotina</taxon>
        <taxon>Dothideomycetes</taxon>
        <taxon>Pleosporomycetidae</taxon>
        <taxon>Pleosporales</taxon>
        <taxon>Pleosporineae</taxon>
        <taxon>Phaeosphaeriaceae</taxon>
        <taxon>Ophiobolus</taxon>
    </lineage>
</organism>
<keyword evidence="1" id="KW-0479">Metal-binding</keyword>
<dbReference type="PROSITE" id="PS51635">
    <property type="entry name" value="PNPLA"/>
    <property type="match status" value="1"/>
</dbReference>
<dbReference type="GO" id="GO:0046486">
    <property type="term" value="P:glycerolipid metabolic process"/>
    <property type="evidence" value="ECO:0007669"/>
    <property type="project" value="UniProtKB-ARBA"/>
</dbReference>
<feature type="region of interest" description="Disordered" evidence="9">
    <location>
        <begin position="281"/>
        <end position="305"/>
    </location>
</feature>
<feature type="region of interest" description="Disordered" evidence="9">
    <location>
        <begin position="27"/>
        <end position="52"/>
    </location>
</feature>
<evidence type="ECO:0000256" key="1">
    <source>
        <dbReference type="ARBA" id="ARBA00022723"/>
    </source>
</evidence>
<dbReference type="GO" id="GO:0016020">
    <property type="term" value="C:membrane"/>
    <property type="evidence" value="ECO:0007669"/>
    <property type="project" value="TreeGrafter"/>
</dbReference>
<feature type="compositionally biased region" description="Basic and acidic residues" evidence="9">
    <location>
        <begin position="285"/>
        <end position="295"/>
    </location>
</feature>
<evidence type="ECO:0000256" key="8">
    <source>
        <dbReference type="PROSITE-ProRule" id="PRU01161"/>
    </source>
</evidence>
<feature type="active site" description="Proton acceptor" evidence="8">
    <location>
        <position position="938"/>
    </location>
</feature>
<dbReference type="Proteomes" id="UP000799424">
    <property type="component" value="Unassembled WGS sequence"/>
</dbReference>
<dbReference type="AlphaFoldDB" id="A0A6A6ZRM9"/>
<evidence type="ECO:0000313" key="13">
    <source>
        <dbReference type="Proteomes" id="UP000799424"/>
    </source>
</evidence>
<evidence type="ECO:0000313" key="12">
    <source>
        <dbReference type="EMBL" id="KAF2823761.1"/>
    </source>
</evidence>
<keyword evidence="13" id="KW-1185">Reference proteome</keyword>
<sequence>MRSRLPSDAQTGRNSIVERFLADATSYAVTPSSEESDPSQKSAIAGPHPSPKADDYEARLKKFCESCDLLKAPVWNCRWCDMDFCDPCWYLQGPHKPGRTGPDGYPHEKADPIIVARFKSILTPTKDQTEQQGLCLEDDNALWFGVARDALNSTVFTGYERYSALMNECNTGEHVSRCPQLVSFIGQIGTGKSTLIKMLIDQQEMQYHPDKREFLSPVVVSSRDERSPTSSGVRLYSDPATCQGEFPRLYADCEGPEEGYHLPAIFHTGDIPMQTKETVNLTTEEQTRAETSKERQTRRRKFERAGLSEEKKRQYAVTELYPRILYAFSDVVVFVLRDSKTIEASALSLLIAYASSSLETSLNQPILPHAVIAVNAVEVNINQEDWDPLHTTKSFMSHTAAAMLLETPAYRRLAEAWRKRGRRIATIQDLLVLYYSSITVVRIPIKGRYMLIDEQVKRLYGLLTTRLNHSLAVKRRSRMLANSEEFDLSIQSAFNHFSRDLHIPFNFLNSTYGVNTKSLNFGANILKLAVMMKSSTYTEPRSLFTELSFMVASCIVLDSIRQGFKGSFKWILGEAYLNHCDHALDQFCAAFWPCSFVNRRGRCVNMTERHNKGHQNARGEIIGVGQYQSDFTWDSFAEQWHDLLRKHTSRIVALVHAEMASSSTMTELAAVIAVHAININTFFGRIGGATKYVSHSACFCCLRGIAEHPLPCGHILCTACVKGFGKAHTRLPGSVTTTSCPLHSQGAVFGPLWEIHIKPALAGVRVLSLDGGGIRGIVVLEVLKSIEEELGGRIPVMNFFDLVVGTSIGGILALGLGVKEWSIQQSIELFPKLIDKIFTSKVLGGTRFGTSKYSTHHVEDALKECFKDDLIFGGFPEVPSAYTRKVAVTATTESGEHGVIITNYNRASDEQGKARATSAAPIYFKPFAHTRTGKSFLDGGIYHNNPVRLANRESQTIWSDVGDHHPDLLLSLGTGRDDEDDPFSKNWPQHSQAHLKSVLDAEQTWRDFRMDVIGSSSFIHARRYVRINPKITIRRPKLDEKAKVFELQENIRAQMDRQLHRVKIGTVAHQLVASSFYFELFGLIRTYAEDPRTVITGTIACRFAAGSDDIRNLGRYVRKQHAQSFQQFFNIQELDCEKSKVIQIPLTADILSNMIDFGIFDMGMIEIPVTQATSVVSIDLFMSDDHWISQLRSGLPISGFPRSFLGAKESDRRGKMPGIKTGYMK</sequence>
<name>A0A6A6ZRM9_9PLEO</name>
<dbReference type="GO" id="GO:0008270">
    <property type="term" value="F:zinc ion binding"/>
    <property type="evidence" value="ECO:0007669"/>
    <property type="project" value="UniProtKB-KW"/>
</dbReference>
<accession>A0A6A6ZRM9</accession>
<feature type="short sequence motif" description="GXGXXG" evidence="8">
    <location>
        <begin position="771"/>
        <end position="776"/>
    </location>
</feature>
<dbReference type="CDD" id="cd07199">
    <property type="entry name" value="Pat17_PNPLA8_PNPLA9_like"/>
    <property type="match status" value="1"/>
</dbReference>
<dbReference type="PROSITE" id="PS00518">
    <property type="entry name" value="ZF_RING_1"/>
    <property type="match status" value="1"/>
</dbReference>
<evidence type="ECO:0000256" key="7">
    <source>
        <dbReference type="PROSITE-ProRule" id="PRU00175"/>
    </source>
</evidence>
<evidence type="ECO:0000259" key="11">
    <source>
        <dbReference type="PROSITE" id="PS51635"/>
    </source>
</evidence>
<dbReference type="PANTHER" id="PTHR24185:SF1">
    <property type="entry name" value="CALCIUM-INDEPENDENT PHOSPHOLIPASE A2-GAMMA"/>
    <property type="match status" value="1"/>
</dbReference>
<feature type="domain" description="RING-type" evidence="10">
    <location>
        <begin position="698"/>
        <end position="744"/>
    </location>
</feature>
<feature type="domain" description="PNPLA" evidence="11">
    <location>
        <begin position="767"/>
        <end position="951"/>
    </location>
</feature>
<dbReference type="OrthoDB" id="194358at2759"/>
<evidence type="ECO:0000256" key="9">
    <source>
        <dbReference type="SAM" id="MobiDB-lite"/>
    </source>
</evidence>
<proteinExistence type="predicted"/>
<evidence type="ECO:0000256" key="2">
    <source>
        <dbReference type="ARBA" id="ARBA00022771"/>
    </source>
</evidence>
<dbReference type="GO" id="GO:0016042">
    <property type="term" value="P:lipid catabolic process"/>
    <property type="evidence" value="ECO:0007669"/>
    <property type="project" value="UniProtKB-UniRule"/>
</dbReference>